<proteinExistence type="predicted"/>
<comment type="caution">
    <text evidence="1">The sequence shown here is derived from an EMBL/GenBank/DDBJ whole genome shotgun (WGS) entry which is preliminary data.</text>
</comment>
<evidence type="ECO:0000313" key="2">
    <source>
        <dbReference type="Proteomes" id="UP001154282"/>
    </source>
</evidence>
<reference evidence="1" key="1">
    <citation type="submission" date="2022-08" db="EMBL/GenBank/DDBJ databases">
        <authorList>
            <person name="Gutierrez-Valencia J."/>
        </authorList>
    </citation>
    <scope>NUCLEOTIDE SEQUENCE</scope>
</reference>
<evidence type="ECO:0000313" key="1">
    <source>
        <dbReference type="EMBL" id="CAI0558544.1"/>
    </source>
</evidence>
<protein>
    <submittedName>
        <fullName evidence="1">Uncharacterized protein</fullName>
    </submittedName>
</protein>
<accession>A0AAV0RLU3</accession>
<dbReference type="Proteomes" id="UP001154282">
    <property type="component" value="Unassembled WGS sequence"/>
</dbReference>
<dbReference type="EMBL" id="CAMGYJ010000011">
    <property type="protein sequence ID" value="CAI0558544.1"/>
    <property type="molecule type" value="Genomic_DNA"/>
</dbReference>
<dbReference type="AlphaFoldDB" id="A0AAV0RLU3"/>
<gene>
    <name evidence="1" type="ORF">LITE_LOCUS48816</name>
</gene>
<name>A0AAV0RLU3_9ROSI</name>
<keyword evidence="2" id="KW-1185">Reference proteome</keyword>
<organism evidence="1 2">
    <name type="scientific">Linum tenue</name>
    <dbReference type="NCBI Taxonomy" id="586396"/>
    <lineage>
        <taxon>Eukaryota</taxon>
        <taxon>Viridiplantae</taxon>
        <taxon>Streptophyta</taxon>
        <taxon>Embryophyta</taxon>
        <taxon>Tracheophyta</taxon>
        <taxon>Spermatophyta</taxon>
        <taxon>Magnoliopsida</taxon>
        <taxon>eudicotyledons</taxon>
        <taxon>Gunneridae</taxon>
        <taxon>Pentapetalae</taxon>
        <taxon>rosids</taxon>
        <taxon>fabids</taxon>
        <taxon>Malpighiales</taxon>
        <taxon>Linaceae</taxon>
        <taxon>Linum</taxon>
    </lineage>
</organism>
<sequence length="33" mass="4123">MDRRIDHHDPRRREHCVLQPRMERIRRGQFAPG</sequence>